<dbReference type="GO" id="GO:0010043">
    <property type="term" value="P:response to zinc ion"/>
    <property type="evidence" value="ECO:0007669"/>
    <property type="project" value="TreeGrafter"/>
</dbReference>
<dbReference type="Gene3D" id="1.10.3470.10">
    <property type="entry name" value="ABC transporter involved in vitamin B12 uptake, BtuC"/>
    <property type="match status" value="1"/>
</dbReference>
<keyword evidence="4 7" id="KW-1133">Transmembrane helix</keyword>
<evidence type="ECO:0000256" key="2">
    <source>
        <dbReference type="ARBA" id="ARBA00008034"/>
    </source>
</evidence>
<evidence type="ECO:0000256" key="1">
    <source>
        <dbReference type="ARBA" id="ARBA00004141"/>
    </source>
</evidence>
<proteinExistence type="inferred from homology"/>
<dbReference type="InterPro" id="IPR001626">
    <property type="entry name" value="ABC_TroCD"/>
</dbReference>
<dbReference type="EMBL" id="CP031517">
    <property type="protein sequence ID" value="QOS39437.1"/>
    <property type="molecule type" value="Genomic_DNA"/>
</dbReference>
<keyword evidence="5 7" id="KW-0472">Membrane</keyword>
<gene>
    <name evidence="8" type="ORF">DYE49_02770</name>
</gene>
<organism evidence="8 9">
    <name type="scientific">Treponema rectale</name>
    <dbReference type="NCBI Taxonomy" id="744512"/>
    <lineage>
        <taxon>Bacteria</taxon>
        <taxon>Pseudomonadati</taxon>
        <taxon>Spirochaetota</taxon>
        <taxon>Spirochaetia</taxon>
        <taxon>Spirochaetales</taxon>
        <taxon>Treponemataceae</taxon>
        <taxon>Treponema</taxon>
    </lineage>
</organism>
<name>A0A7M1XJ53_9SPIR</name>
<dbReference type="SUPFAM" id="SSF81345">
    <property type="entry name" value="ABC transporter involved in vitamin B12 uptake, BtuC"/>
    <property type="match status" value="1"/>
</dbReference>
<reference evidence="8 9" key="1">
    <citation type="submission" date="2018-08" db="EMBL/GenBank/DDBJ databases">
        <title>The first complete genome of Treponema rectale (CHPAT), a commensal spirochete of the bovine rectum.</title>
        <authorList>
            <person name="Staton G.J."/>
            <person name="Clegg S.R."/>
            <person name="Carter S.D."/>
            <person name="Radford A.D."/>
            <person name="Darby A."/>
            <person name="Hall N."/>
            <person name="Birtles R.J."/>
            <person name="Evans N.J."/>
        </authorList>
    </citation>
    <scope>NUCLEOTIDE SEQUENCE [LARGE SCALE GENOMIC DNA]</scope>
    <source>
        <strain evidence="8 9">CHPA</strain>
    </source>
</reference>
<dbReference type="InterPro" id="IPR037294">
    <property type="entry name" value="ABC_BtuC-like"/>
</dbReference>
<keyword evidence="6" id="KW-0813">Transport</keyword>
<feature type="transmembrane region" description="Helical" evidence="7">
    <location>
        <begin position="213"/>
        <end position="235"/>
    </location>
</feature>
<dbReference type="GO" id="GO:0055085">
    <property type="term" value="P:transmembrane transport"/>
    <property type="evidence" value="ECO:0007669"/>
    <property type="project" value="InterPro"/>
</dbReference>
<evidence type="ECO:0000313" key="8">
    <source>
        <dbReference type="EMBL" id="QOS39437.1"/>
    </source>
</evidence>
<evidence type="ECO:0000256" key="3">
    <source>
        <dbReference type="ARBA" id="ARBA00022692"/>
    </source>
</evidence>
<dbReference type="GO" id="GO:0043190">
    <property type="term" value="C:ATP-binding cassette (ABC) transporter complex"/>
    <property type="evidence" value="ECO:0007669"/>
    <property type="project" value="InterPro"/>
</dbReference>
<dbReference type="AlphaFoldDB" id="A0A7M1XJ53"/>
<keyword evidence="3 6" id="KW-0812">Transmembrane</keyword>
<evidence type="ECO:0000256" key="5">
    <source>
        <dbReference type="ARBA" id="ARBA00023136"/>
    </source>
</evidence>
<feature type="transmembrane region" description="Helical" evidence="7">
    <location>
        <begin position="50"/>
        <end position="76"/>
    </location>
</feature>
<dbReference type="Pfam" id="PF00950">
    <property type="entry name" value="ABC-3"/>
    <property type="match status" value="1"/>
</dbReference>
<comment type="similarity">
    <text evidence="2 6">Belongs to the ABC-3 integral membrane protein family.</text>
</comment>
<evidence type="ECO:0000313" key="9">
    <source>
        <dbReference type="Proteomes" id="UP000593591"/>
    </source>
</evidence>
<evidence type="ECO:0000256" key="4">
    <source>
        <dbReference type="ARBA" id="ARBA00022989"/>
    </source>
</evidence>
<evidence type="ECO:0000256" key="6">
    <source>
        <dbReference type="RuleBase" id="RU003943"/>
    </source>
</evidence>
<evidence type="ECO:0000256" key="7">
    <source>
        <dbReference type="SAM" id="Phobius"/>
    </source>
</evidence>
<dbReference type="Proteomes" id="UP000593591">
    <property type="component" value="Chromosome"/>
</dbReference>
<dbReference type="PANTHER" id="PTHR30477:SF0">
    <property type="entry name" value="METAL TRANSPORT SYSTEM MEMBRANE PROTEIN TM_0125-RELATED"/>
    <property type="match status" value="1"/>
</dbReference>
<accession>A0A7M1XJ53</accession>
<feature type="transmembrane region" description="Helical" evidence="7">
    <location>
        <begin position="88"/>
        <end position="107"/>
    </location>
</feature>
<feature type="transmembrane region" description="Helical" evidence="7">
    <location>
        <begin position="127"/>
        <end position="153"/>
    </location>
</feature>
<sequence>MLTFKFMRIAFVVAILLGIAIPLVGSSAVYKRLSSSGDALAHSSLAGVAIGLAAGLNPLLISILTCIVSFFVIELLRKKFNKYSEVGVAVVLSAAIGIAGILSSYTSASNFDSYLFGSILLISDLELYITIILTVVIVLFSLIFYPQIFATLYSVNESKVSGIKVNLLTFIQDLLLSITIAIGAKIVGSLVVSSLVVLPTAIALQLKKGYKFTLIASVIFSVVAMIGGLTIAYYANLKPGATIVTLSVGLLLLMIVYHGIQMIIDKRKLNKEESQKSQE</sequence>
<feature type="transmembrane region" description="Helical" evidence="7">
    <location>
        <begin position="241"/>
        <end position="260"/>
    </location>
</feature>
<protein>
    <submittedName>
        <fullName evidence="8">Metal ABC transporter permease</fullName>
    </submittedName>
</protein>
<comment type="subcellular location">
    <subcellularLocation>
        <location evidence="6">Cell membrane</location>
        <topology evidence="6">Multi-pass membrane protein</topology>
    </subcellularLocation>
    <subcellularLocation>
        <location evidence="1">Membrane</location>
        <topology evidence="1">Multi-pass membrane protein</topology>
    </subcellularLocation>
</comment>
<dbReference type="KEGG" id="trc:DYE49_02770"/>
<dbReference type="PANTHER" id="PTHR30477">
    <property type="entry name" value="ABC-TRANSPORTER METAL-BINDING PROTEIN"/>
    <property type="match status" value="1"/>
</dbReference>